<dbReference type="KEGG" id="aum:AURMO_01607"/>
<organism evidence="2 3">
    <name type="scientific">Aurantimicrobium photophilum</name>
    <dbReference type="NCBI Taxonomy" id="1987356"/>
    <lineage>
        <taxon>Bacteria</taxon>
        <taxon>Bacillati</taxon>
        <taxon>Actinomycetota</taxon>
        <taxon>Actinomycetes</taxon>
        <taxon>Micrococcales</taxon>
        <taxon>Microbacteriaceae</taxon>
        <taxon>Aurantimicrobium</taxon>
    </lineage>
</organism>
<keyword evidence="1" id="KW-0812">Transmembrane</keyword>
<keyword evidence="1" id="KW-0472">Membrane</keyword>
<keyword evidence="3" id="KW-1185">Reference proteome</keyword>
<evidence type="ECO:0000313" key="2">
    <source>
        <dbReference type="EMBL" id="AWR22190.1"/>
    </source>
</evidence>
<dbReference type="EMBL" id="CP023994">
    <property type="protein sequence ID" value="AWR22190.1"/>
    <property type="molecule type" value="Genomic_DNA"/>
</dbReference>
<dbReference type="Proteomes" id="UP000246894">
    <property type="component" value="Chromosome"/>
</dbReference>
<reference evidence="2 3" key="1">
    <citation type="submission" date="2017-10" db="EMBL/GenBank/DDBJ databases">
        <title>Genome of an Actinobacterium that displays light-enhanced growth.</title>
        <authorList>
            <person name="Maresca J.A."/>
            <person name="Hempel P."/>
            <person name="Shevchenko O."/>
            <person name="Miller K.J."/>
            <person name="Hahn M.W."/>
        </authorList>
    </citation>
    <scope>NUCLEOTIDE SEQUENCE [LARGE SCALE GENOMIC DNA]</scope>
    <source>
        <strain evidence="2 3">MWH-Mo1</strain>
    </source>
</reference>
<name>A0A2Z3S0E8_9MICO</name>
<evidence type="ECO:0000313" key="3">
    <source>
        <dbReference type="Proteomes" id="UP000246894"/>
    </source>
</evidence>
<dbReference type="AlphaFoldDB" id="A0A2Z3S0E8"/>
<sequence>MADGTVMEMTAEVPPAVMNMSSSETEMKADAISNPDMTASNFVGSIMITAGLTLLTFFGLRYCKQALARGFVVEIPKPMLVKLSEVSLARARPPSHVDLNSLCISRT</sequence>
<gene>
    <name evidence="2" type="ORF">AURMO_01607</name>
</gene>
<protein>
    <submittedName>
        <fullName evidence="2">Uncharacterized protein</fullName>
    </submittedName>
</protein>
<accession>A0A2Z3S0E8</accession>
<dbReference type="OrthoDB" id="9887474at2"/>
<proteinExistence type="predicted"/>
<feature type="transmembrane region" description="Helical" evidence="1">
    <location>
        <begin position="42"/>
        <end position="60"/>
    </location>
</feature>
<evidence type="ECO:0000256" key="1">
    <source>
        <dbReference type="SAM" id="Phobius"/>
    </source>
</evidence>
<keyword evidence="1" id="KW-1133">Transmembrane helix</keyword>